<evidence type="ECO:0000256" key="3">
    <source>
        <dbReference type="SAM" id="MobiDB-lite"/>
    </source>
</evidence>
<accession>A0ABY8CEL9</accession>
<keyword evidence="5" id="KW-0648">Protein biosynthesis</keyword>
<dbReference type="InterPro" id="IPR003593">
    <property type="entry name" value="AAA+_ATPase"/>
</dbReference>
<dbReference type="PRINTS" id="PR01868">
    <property type="entry name" value="ABCEFAMILY"/>
</dbReference>
<dbReference type="SUPFAM" id="SSF52540">
    <property type="entry name" value="P-loop containing nucleoside triphosphate hydrolases"/>
    <property type="match status" value="2"/>
</dbReference>
<evidence type="ECO:0000313" key="5">
    <source>
        <dbReference type="EMBL" id="WEL19648.1"/>
    </source>
</evidence>
<evidence type="ECO:0000256" key="1">
    <source>
        <dbReference type="ARBA" id="ARBA00022741"/>
    </source>
</evidence>
<dbReference type="PANTHER" id="PTHR19248">
    <property type="entry name" value="ATP-BINDING TRANSPORT PROTEIN-RELATED"/>
    <property type="match status" value="1"/>
</dbReference>
<gene>
    <name evidence="5" type="primary">rli1</name>
    <name evidence="5" type="ORF">SVXNc_0634</name>
</gene>
<evidence type="ECO:0000313" key="6">
    <source>
        <dbReference type="Proteomes" id="UP001218034"/>
    </source>
</evidence>
<dbReference type="InterPro" id="IPR017871">
    <property type="entry name" value="ABC_transporter-like_CS"/>
</dbReference>
<dbReference type="InterPro" id="IPR027417">
    <property type="entry name" value="P-loop_NTPase"/>
</dbReference>
<dbReference type="EMBL" id="CP104395">
    <property type="protein sequence ID" value="WEL19648.1"/>
    <property type="molecule type" value="Genomic_DNA"/>
</dbReference>
<dbReference type="RefSeq" id="WP_347721485.1">
    <property type="nucleotide sequence ID" value="NZ_CP104395.1"/>
</dbReference>
<keyword evidence="6" id="KW-1185">Reference proteome</keyword>
<dbReference type="Proteomes" id="UP001218034">
    <property type="component" value="Chromosome"/>
</dbReference>
<keyword evidence="1" id="KW-0547">Nucleotide-binding</keyword>
<dbReference type="GeneID" id="90590072"/>
<sequence length="603" mass="68260">MSSKKNSDRFIVVIDQDKIEPDLARETVINFDPLNRAGKEGGFYIDDKEELHIDDDDVMAAHRMAIKKYPYDNAIRMVQLISEEEGEPLHQFGNNTFRLYGAPAPEKGNVVGILGENGIGKSTALNILTGDLKPNLGRYDEEVEWSEIKKRFRGTGLQQHFNKLAEGNVDAAVKPQQVERMPDAYDGKVRDLLEKVRDAQEESERKDLEALAEEFEVAKLMDRDLEELSGGELQRVAIASTALKDANLYVFDEPSSFLDVRQRLKMANKIRELSEDAAVLVVEHDLATLDLVSDRIHVFYGEPGSYGMVSNTMSAKDGINQYLEGMLESHNLRIRDEPISFDRSKRSQVEKKRAVMEYPRLEKDFGEGEFSLEIEEGEVHREEILGIFGENGLGKTVFAKMLAGVIEPDNTESLDISISFKPQYLEAKDETVREAISKHINPQNKRFEVRIAEPLGLEDLYDQDLEELSGGELQRVGVAICLAKDADIYLLDEPSAYMDVEARVELGKTLKRFARKTEKPLMVIDHDLMLLDYISDRGVVFSGEPGIKGTADSPERIENAMNEFLKEVSITYRKDPETNRPRGNKPGSQKDKQQRKSGQFYEQ</sequence>
<evidence type="ECO:0000259" key="4">
    <source>
        <dbReference type="SMART" id="SM00382"/>
    </source>
</evidence>
<feature type="domain" description="AAA+ ATPase" evidence="4">
    <location>
        <begin position="107"/>
        <end position="302"/>
    </location>
</feature>
<dbReference type="SMART" id="SM00382">
    <property type="entry name" value="AAA"/>
    <property type="match status" value="2"/>
</dbReference>
<reference evidence="5 6" key="1">
    <citation type="submission" date="2022-09" db="EMBL/GenBank/DDBJ databases">
        <title>Xylan utilization by haloarchaea-nanohaloarchaea associations.</title>
        <authorList>
            <person name="Yakimov M."/>
        </authorList>
    </citation>
    <scope>NUCLEOTIDE SEQUENCE [LARGE SCALE GENOMIC DNA]</scope>
    <source>
        <strain evidence="5 6">SVXNc</strain>
    </source>
</reference>
<proteinExistence type="predicted"/>
<evidence type="ECO:0000256" key="2">
    <source>
        <dbReference type="ARBA" id="ARBA00022840"/>
    </source>
</evidence>
<name>A0ABY8CEL9_9ARCH</name>
<feature type="domain" description="AAA+ ATPase" evidence="4">
    <location>
        <begin position="381"/>
        <end position="545"/>
    </location>
</feature>
<dbReference type="GO" id="GO:0003743">
    <property type="term" value="F:translation initiation factor activity"/>
    <property type="evidence" value="ECO:0007669"/>
    <property type="project" value="UniProtKB-KW"/>
</dbReference>
<dbReference type="NCBIfam" id="NF009945">
    <property type="entry name" value="PRK13409.1"/>
    <property type="match status" value="1"/>
</dbReference>
<keyword evidence="2" id="KW-0067">ATP-binding</keyword>
<protein>
    <submittedName>
        <fullName evidence="5">Translation initiation factor RLI1, contains Fe-S and AAA ATPase domains</fullName>
    </submittedName>
</protein>
<dbReference type="Pfam" id="PF00005">
    <property type="entry name" value="ABC_tran"/>
    <property type="match status" value="2"/>
</dbReference>
<dbReference type="InterPro" id="IPR013283">
    <property type="entry name" value="RLI1"/>
</dbReference>
<feature type="region of interest" description="Disordered" evidence="3">
    <location>
        <begin position="570"/>
        <end position="603"/>
    </location>
</feature>
<keyword evidence="5" id="KW-0396">Initiation factor</keyword>
<dbReference type="Gene3D" id="3.40.50.300">
    <property type="entry name" value="P-loop containing nucleotide triphosphate hydrolases"/>
    <property type="match status" value="2"/>
</dbReference>
<dbReference type="PROSITE" id="PS00211">
    <property type="entry name" value="ABC_TRANSPORTER_1"/>
    <property type="match status" value="2"/>
</dbReference>
<organism evidence="5 6">
    <name type="scientific">Candidatus Nanohalococcus occultus</name>
    <dbReference type="NCBI Taxonomy" id="2978047"/>
    <lineage>
        <taxon>Archaea</taxon>
        <taxon>Candidatus Nanohalarchaeota</taxon>
        <taxon>Candidatus Nanohalarchaeota incertae sedis</taxon>
        <taxon>Candidatus Nanohalococcus</taxon>
    </lineage>
</organism>
<dbReference type="InterPro" id="IPR003439">
    <property type="entry name" value="ABC_transporter-like_ATP-bd"/>
</dbReference>